<dbReference type="InterPro" id="IPR008928">
    <property type="entry name" value="6-hairpin_glycosidase_sf"/>
</dbReference>
<feature type="domain" description="Glucodextranase N-terminal" evidence="2">
    <location>
        <begin position="42"/>
        <end position="322"/>
    </location>
</feature>
<dbReference type="Pfam" id="PF09137">
    <property type="entry name" value="Glucodextran_N"/>
    <property type="match status" value="1"/>
</dbReference>
<evidence type="ECO:0000313" key="4">
    <source>
        <dbReference type="EMBL" id="MFI7589835.1"/>
    </source>
</evidence>
<dbReference type="InterPro" id="IPR013783">
    <property type="entry name" value="Ig-like_fold"/>
</dbReference>
<dbReference type="EMBL" id="JBITLV010000010">
    <property type="protein sequence ID" value="MFI7589835.1"/>
    <property type="molecule type" value="Genomic_DNA"/>
</dbReference>
<dbReference type="RefSeq" id="WP_398284436.1">
    <property type="nucleotide sequence ID" value="NZ_JBITLV010000010.1"/>
</dbReference>
<dbReference type="InterPro" id="IPR019248">
    <property type="entry name" value="Glucodextran_C"/>
</dbReference>
<dbReference type="Pfam" id="PF09985">
    <property type="entry name" value="Glucodextran_C"/>
    <property type="match status" value="1"/>
</dbReference>
<evidence type="ECO:0000259" key="3">
    <source>
        <dbReference type="Pfam" id="PF09985"/>
    </source>
</evidence>
<dbReference type="Gene3D" id="2.60.40.10">
    <property type="entry name" value="Immunoglobulins"/>
    <property type="match status" value="1"/>
</dbReference>
<evidence type="ECO:0000259" key="1">
    <source>
        <dbReference type="Pfam" id="PF00723"/>
    </source>
</evidence>
<sequence>MRRRGRRSGVLVLLLSAGTALSSALGLVVTGGPAGAAVVPAAPGGPGALSHFDLARKDCLGTARNTTSKVWYTVAGGVLSDVYAPTIDTTNVETMQYVVTDGSTFTDLQTRDTTYTVKSLDPGGMACQVTSTAKSGKYSLVSDFVTDPARDAVVVRTRLVPARGVAGLKVYVRYDATMNGNGGGGAPDGGADDAAVDATTALVSSDTVTETNAPNRDYAVPLFGALRADKPFLAASSGFAGTASDGLTQLDADHTLGTTYTTATHGNVVQTGQVDVGRDGRFTLALGYGKTQTSAVSVAGAAAQAPFARTAAKYVAGWAAYDARLKRPPASFPGLRAADASKLRAAYWLSANVLKASEDKTFPGAVVASLASPWGQAVSAGEAPDGKGVWFGSYREIFARDLYEAFTGFLTDGDLATARATTRFLFERQQLADGRMPRNSLVNGKLSNDSGGDQLDETAYPILMAYQAGLSGDSALWTDHVKKAADFVVAHGPSFGSERWEEQSGYSPSTIAAEIAGLVAAGRIADAQGDHASARVYRATADHFQRSIKGWTVTTTGPYATGRYFIRLSKSGDPDAAVSYGLGNGGPTADQRSVIDAGFLELTRLGALSPTDPDVQASLPVVDSTIARTTPSGVGYYRYGTSSAGTEDGYGDCYEPDPTDCAPTGKPWPAGNSGSGHLWPVLNGERAEQRLQTGDRAGAAQLLLSMNRYSSGVGLVPEQDWENPDLAASPYGTDPATASIGFRAGQAAGSASPLTWAQAQQVRLTLSLAGGTRPLEQPDAVRARYLPTAPGAAPVTVTAPADGAVVTTATVPITGTTTPGATVDVASTAVDTGGASSTVTVKAAADGSFSATVPSPFGTSVITVAVTAPDGSTGYARRAVVSDFITGTTVLDVTDPTGDDHGPGPFAYPTSGDFTPGAFDIQRFQVIVSGQNAVLRVQTRDLSPTFGSALGAQLLDVYVHTPGAGDTSTAAAFASRNYTIAAGSAWSRRIEVQGFAAPVFVDAAGASLGDVTVQAGQTSRYITMIVPLAALGTPGPGWSFAVVLHGQDGFSGDQARSFAPTAQPFQFGLCAPGGVSPVCAIDPGTAPKAMDVITPAGVDQATELDPTLGPVVIAGVPVP</sequence>
<dbReference type="Pfam" id="PF00723">
    <property type="entry name" value="Glyco_hydro_15"/>
    <property type="match status" value="1"/>
</dbReference>
<dbReference type="Gene3D" id="2.70.98.10">
    <property type="match status" value="1"/>
</dbReference>
<feature type="domain" description="GH15-like" evidence="1">
    <location>
        <begin position="347"/>
        <end position="644"/>
    </location>
</feature>
<dbReference type="InterPro" id="IPR011613">
    <property type="entry name" value="GH15-like"/>
</dbReference>
<dbReference type="InterPro" id="IPR011013">
    <property type="entry name" value="Gal_mutarotase_sf_dom"/>
</dbReference>
<organism evidence="4 5">
    <name type="scientific">Spongisporangium articulatum</name>
    <dbReference type="NCBI Taxonomy" id="3362603"/>
    <lineage>
        <taxon>Bacteria</taxon>
        <taxon>Bacillati</taxon>
        <taxon>Actinomycetota</taxon>
        <taxon>Actinomycetes</taxon>
        <taxon>Kineosporiales</taxon>
        <taxon>Kineosporiaceae</taxon>
        <taxon>Spongisporangium</taxon>
    </lineage>
</organism>
<dbReference type="SUPFAM" id="SSF74650">
    <property type="entry name" value="Galactose mutarotase-like"/>
    <property type="match status" value="1"/>
</dbReference>
<dbReference type="Gene3D" id="1.50.10.10">
    <property type="match status" value="1"/>
</dbReference>
<dbReference type="Proteomes" id="UP001612915">
    <property type="component" value="Unassembled WGS sequence"/>
</dbReference>
<protein>
    <submittedName>
        <fullName evidence="4">Glucodextranase DOMON-like domain-containing protein</fullName>
    </submittedName>
</protein>
<dbReference type="InterPro" id="IPR015220">
    <property type="entry name" value="Glucodextranase_N"/>
</dbReference>
<proteinExistence type="predicted"/>
<gene>
    <name evidence="4" type="ORF">ACIB24_22420</name>
</gene>
<dbReference type="InterPro" id="IPR012341">
    <property type="entry name" value="6hp_glycosidase-like_sf"/>
</dbReference>
<dbReference type="PANTHER" id="PTHR31616">
    <property type="entry name" value="TREHALASE"/>
    <property type="match status" value="1"/>
</dbReference>
<feature type="domain" description="Glucodextranase-like C-terminal" evidence="3">
    <location>
        <begin position="890"/>
        <end position="1105"/>
    </location>
</feature>
<dbReference type="Gene3D" id="2.60.40.1190">
    <property type="match status" value="1"/>
</dbReference>
<dbReference type="PANTHER" id="PTHR31616:SF0">
    <property type="entry name" value="GLUCAN 1,4-ALPHA-GLUCOSIDASE"/>
    <property type="match status" value="1"/>
</dbReference>
<reference evidence="4 5" key="1">
    <citation type="submission" date="2024-10" db="EMBL/GenBank/DDBJ databases">
        <title>The Natural Products Discovery Center: Release of the First 8490 Sequenced Strains for Exploring Actinobacteria Biosynthetic Diversity.</title>
        <authorList>
            <person name="Kalkreuter E."/>
            <person name="Kautsar S.A."/>
            <person name="Yang D."/>
            <person name="Bader C.D."/>
            <person name="Teijaro C.N."/>
            <person name="Fluegel L."/>
            <person name="Davis C.M."/>
            <person name="Simpson J.R."/>
            <person name="Lauterbach L."/>
            <person name="Steele A.D."/>
            <person name="Gui C."/>
            <person name="Meng S."/>
            <person name="Li G."/>
            <person name="Viehrig K."/>
            <person name="Ye F."/>
            <person name="Su P."/>
            <person name="Kiefer A.F."/>
            <person name="Nichols A."/>
            <person name="Cepeda A.J."/>
            <person name="Yan W."/>
            <person name="Fan B."/>
            <person name="Jiang Y."/>
            <person name="Adhikari A."/>
            <person name="Zheng C.-J."/>
            <person name="Schuster L."/>
            <person name="Cowan T.M."/>
            <person name="Smanski M.J."/>
            <person name="Chevrette M.G."/>
            <person name="De Carvalho L.P.S."/>
            <person name="Shen B."/>
        </authorList>
    </citation>
    <scope>NUCLEOTIDE SEQUENCE [LARGE SCALE GENOMIC DNA]</scope>
    <source>
        <strain evidence="4 5">NPDC049639</strain>
    </source>
</reference>
<dbReference type="CDD" id="cd09626">
    <property type="entry name" value="DOMON_glucodextranase_like"/>
    <property type="match status" value="1"/>
</dbReference>
<evidence type="ECO:0000313" key="5">
    <source>
        <dbReference type="Proteomes" id="UP001612915"/>
    </source>
</evidence>
<name>A0ABW8ATZ2_9ACTN</name>
<keyword evidence="5" id="KW-1185">Reference proteome</keyword>
<dbReference type="InterPro" id="IPR014718">
    <property type="entry name" value="GH-type_carb-bd"/>
</dbReference>
<dbReference type="SUPFAM" id="SSF48208">
    <property type="entry name" value="Six-hairpin glycosidases"/>
    <property type="match status" value="1"/>
</dbReference>
<evidence type="ECO:0000259" key="2">
    <source>
        <dbReference type="Pfam" id="PF09137"/>
    </source>
</evidence>
<comment type="caution">
    <text evidence="4">The sequence shown here is derived from an EMBL/GenBank/DDBJ whole genome shotgun (WGS) entry which is preliminary data.</text>
</comment>
<accession>A0ABW8ATZ2</accession>
<dbReference type="SUPFAM" id="SSF49344">
    <property type="entry name" value="CBD9-like"/>
    <property type="match status" value="1"/>
</dbReference>